<feature type="compositionally biased region" description="Low complexity" evidence="1">
    <location>
        <begin position="95"/>
        <end position="114"/>
    </location>
</feature>
<dbReference type="Proteomes" id="UP000252015">
    <property type="component" value="Unassembled WGS sequence"/>
</dbReference>
<name>A0A1E3TD28_MYCSH</name>
<dbReference type="EMBL" id="UEGW01000001">
    <property type="protein sequence ID" value="SRX94704.1"/>
    <property type="molecule type" value="Genomic_DNA"/>
</dbReference>
<keyword evidence="3" id="KW-1185">Reference proteome</keyword>
<dbReference type="OrthoDB" id="4762282at2"/>
<organism evidence="2 3">
    <name type="scientific">Mycobacterium shimoidei</name>
    <dbReference type="NCBI Taxonomy" id="29313"/>
    <lineage>
        <taxon>Bacteria</taxon>
        <taxon>Bacillati</taxon>
        <taxon>Actinomycetota</taxon>
        <taxon>Actinomycetes</taxon>
        <taxon>Mycobacteriales</taxon>
        <taxon>Mycobacteriaceae</taxon>
        <taxon>Mycobacterium</taxon>
    </lineage>
</organism>
<reference evidence="2 3" key="1">
    <citation type="submission" date="2018-05" db="EMBL/GenBank/DDBJ databases">
        <authorList>
            <consortium name="IHU Genomes"/>
        </authorList>
    </citation>
    <scope>NUCLEOTIDE SEQUENCE [LARGE SCALE GENOMIC DNA]</scope>
    <source>
        <strain evidence="2 3">P7336</strain>
    </source>
</reference>
<dbReference type="STRING" id="29313.BHQ16_15950"/>
<evidence type="ECO:0000313" key="3">
    <source>
        <dbReference type="Proteomes" id="UP000252015"/>
    </source>
</evidence>
<evidence type="ECO:0000256" key="1">
    <source>
        <dbReference type="SAM" id="MobiDB-lite"/>
    </source>
</evidence>
<evidence type="ECO:0000313" key="2">
    <source>
        <dbReference type="EMBL" id="SRX94704.1"/>
    </source>
</evidence>
<gene>
    <name evidence="2" type="ORF">MSP7336_02964</name>
</gene>
<dbReference type="RefSeq" id="WP_069397049.1">
    <property type="nucleotide sequence ID" value="NZ_JACKUN010000017.1"/>
</dbReference>
<protein>
    <submittedName>
        <fullName evidence="2">Uncharacterized protein</fullName>
    </submittedName>
</protein>
<dbReference type="AlphaFoldDB" id="A0A1E3TD28"/>
<accession>A0A1E3TD28</accession>
<feature type="region of interest" description="Disordered" evidence="1">
    <location>
        <begin position="95"/>
        <end position="134"/>
    </location>
</feature>
<sequence length="134" mass="15026">MAWFLALQGPPHRIGQSLTYELHESANIEQIAQEMAASATIDRAVPIPTVFRNRPEPVMLYVRPSAWGLWGFYEMTEEERREMAAASPQLVNALAQVAKQQQQQQAKKPKGPQGPSELPRLHGGQPPFLVNQQD</sequence>
<proteinExistence type="predicted"/>